<feature type="domain" description="PHD-type" evidence="12">
    <location>
        <begin position="220"/>
        <end position="269"/>
    </location>
</feature>
<dbReference type="InterPro" id="IPR011011">
    <property type="entry name" value="Znf_FYVE_PHD"/>
</dbReference>
<dbReference type="PROSITE" id="PS50016">
    <property type="entry name" value="ZF_PHD_2"/>
    <property type="match status" value="1"/>
</dbReference>
<evidence type="ECO:0000259" key="12">
    <source>
        <dbReference type="PROSITE" id="PS50016"/>
    </source>
</evidence>
<dbReference type="SUPFAM" id="SSF57903">
    <property type="entry name" value="FYVE/PHD zinc finger"/>
    <property type="match status" value="1"/>
</dbReference>
<keyword evidence="10" id="KW-0156">Chromatin regulator</keyword>
<feature type="site" description="Histone H3K4me3 binding" evidence="7">
    <location>
        <position position="237"/>
    </location>
</feature>
<proteinExistence type="inferred from homology"/>
<feature type="binding site" evidence="8">
    <location>
        <position position="225"/>
    </location>
    <ligand>
        <name>Zn(2+)</name>
        <dbReference type="ChEBI" id="CHEBI:29105"/>
        <label>1</label>
    </ligand>
</feature>
<comment type="subunit">
    <text evidence="10">Component of an histone acetyltransferase complex. Interacts with H3K4me3 and to a lesser extent with H3K4me2.</text>
</comment>
<dbReference type="InterPro" id="IPR028643">
    <property type="entry name" value="ING1_PHD_Znf"/>
</dbReference>
<dbReference type="InterPro" id="IPR028651">
    <property type="entry name" value="ING_fam"/>
</dbReference>
<dbReference type="EMBL" id="HBUF01291936">
    <property type="protein sequence ID" value="CAG6689411.1"/>
    <property type="molecule type" value="Transcribed_RNA"/>
</dbReference>
<evidence type="ECO:0000313" key="13">
    <source>
        <dbReference type="EMBL" id="CAG6787629.1"/>
    </source>
</evidence>
<dbReference type="InterPro" id="IPR019786">
    <property type="entry name" value="Zinc_finger_PHD-type_CS"/>
</dbReference>
<comment type="function">
    <text evidence="10">Component of an histone acetyltransferase complex.</text>
</comment>
<comment type="domain">
    <text evidence="10">The PHD-type zinc finger mediates the binding to H3K4me3.</text>
</comment>
<organism evidence="13">
    <name type="scientific">Cacopsylla melanoneura</name>
    <dbReference type="NCBI Taxonomy" id="428564"/>
    <lineage>
        <taxon>Eukaryota</taxon>
        <taxon>Metazoa</taxon>
        <taxon>Ecdysozoa</taxon>
        <taxon>Arthropoda</taxon>
        <taxon>Hexapoda</taxon>
        <taxon>Insecta</taxon>
        <taxon>Pterygota</taxon>
        <taxon>Neoptera</taxon>
        <taxon>Paraneoptera</taxon>
        <taxon>Hemiptera</taxon>
        <taxon>Sternorrhyncha</taxon>
        <taxon>Psylloidea</taxon>
        <taxon>Psyllidae</taxon>
        <taxon>Psyllinae</taxon>
        <taxon>Cacopsylla</taxon>
    </lineage>
</organism>
<keyword evidence="4 9" id="KW-0863">Zinc-finger</keyword>
<feature type="binding site" evidence="8">
    <location>
        <position position="263"/>
    </location>
    <ligand>
        <name>Zn(2+)</name>
        <dbReference type="ChEBI" id="CHEBI:29105"/>
        <label>2</label>
    </ligand>
</feature>
<dbReference type="EMBL" id="HBUF01655122">
    <property type="protein sequence ID" value="CAG6787629.1"/>
    <property type="molecule type" value="Transcribed_RNA"/>
</dbReference>
<feature type="site" description="Histone H3K4me3 binding" evidence="7">
    <location>
        <position position="245"/>
    </location>
</feature>
<dbReference type="AlphaFoldDB" id="A0A8D9BQY1"/>
<feature type="binding site" evidence="8">
    <location>
        <position position="266"/>
    </location>
    <ligand>
        <name>Zn(2+)</name>
        <dbReference type="ChEBI" id="CHEBI:29105"/>
        <label>2</label>
    </ligand>
</feature>
<dbReference type="FunFam" id="3.30.40.10:FF:000021">
    <property type="entry name" value="Inhibitor of growth 2b"/>
    <property type="match status" value="1"/>
</dbReference>
<keyword evidence="5 8" id="KW-0862">Zinc</keyword>
<dbReference type="InterPro" id="IPR024610">
    <property type="entry name" value="ING_N_histone-binding"/>
</dbReference>
<evidence type="ECO:0000256" key="5">
    <source>
        <dbReference type="ARBA" id="ARBA00022833"/>
    </source>
</evidence>
<dbReference type="GO" id="GO:0008270">
    <property type="term" value="F:zinc ion binding"/>
    <property type="evidence" value="ECO:0007669"/>
    <property type="project" value="UniProtKB-KW"/>
</dbReference>
<dbReference type="Pfam" id="PF12998">
    <property type="entry name" value="ING"/>
    <property type="match status" value="1"/>
</dbReference>
<evidence type="ECO:0000256" key="9">
    <source>
        <dbReference type="PROSITE-ProRule" id="PRU00146"/>
    </source>
</evidence>
<dbReference type="InterPro" id="IPR019787">
    <property type="entry name" value="Znf_PHD-finger"/>
</dbReference>
<sequence length="300" mass="34529">MLNQAVLEAMYSVPYVETYLDIVENLPDEIQRYLTKIRELDVLYQSYMKEIENLATQNTNKIDQFLRKRNLLRVQVALIAAQEIGDEKLNIMQQVQDVIEGKTRQIDGIFYNLPSVTSKREQEAVESNVRHDEATTAEKTQQSDTPVAPKKRQRKKNETEIMECSSTPLPRSSATIVVTKKPATNTGGKKKKRKTKQQREIEKEASPPPDEDLAIDPNEPTYCLCNQVSFGQMVMCDNDLCPHQWFHFSCVAVTNTPKGKWYCPNCRKARSNAVRPKKQLVERLEKYNKEKQEKIGSMSK</sequence>
<dbReference type="PANTHER" id="PTHR10333">
    <property type="entry name" value="INHIBITOR OF GROWTH PROTEIN"/>
    <property type="match status" value="1"/>
</dbReference>
<dbReference type="SMART" id="SM00249">
    <property type="entry name" value="PHD"/>
    <property type="match status" value="1"/>
</dbReference>
<keyword evidence="6 10" id="KW-0539">Nucleus</keyword>
<name>A0A8D9BQY1_9HEMI</name>
<evidence type="ECO:0000256" key="10">
    <source>
        <dbReference type="RuleBase" id="RU361213"/>
    </source>
</evidence>
<dbReference type="GO" id="GO:0005634">
    <property type="term" value="C:nucleus"/>
    <property type="evidence" value="ECO:0007669"/>
    <property type="project" value="UniProtKB-SubCell"/>
</dbReference>
<feature type="binding site" evidence="8">
    <location>
        <position position="223"/>
    </location>
    <ligand>
        <name>Zn(2+)</name>
        <dbReference type="ChEBI" id="CHEBI:29105"/>
        <label>1</label>
    </ligand>
</feature>
<dbReference type="EMBL" id="HBUF01353641">
    <property type="protein sequence ID" value="CAG6715838.1"/>
    <property type="molecule type" value="Transcribed_RNA"/>
</dbReference>
<dbReference type="Gene3D" id="6.10.140.1740">
    <property type="match status" value="1"/>
</dbReference>
<dbReference type="InterPro" id="IPR001965">
    <property type="entry name" value="Znf_PHD"/>
</dbReference>
<evidence type="ECO:0000256" key="3">
    <source>
        <dbReference type="ARBA" id="ARBA00022723"/>
    </source>
</evidence>
<accession>A0A8D9BQY1</accession>
<feature type="binding site" evidence="8">
    <location>
        <position position="247"/>
    </location>
    <ligand>
        <name>Zn(2+)</name>
        <dbReference type="ChEBI" id="CHEBI:29105"/>
        <label>1</label>
    </ligand>
</feature>
<feature type="compositionally biased region" description="Polar residues" evidence="11">
    <location>
        <begin position="164"/>
        <end position="176"/>
    </location>
</feature>
<feature type="binding site" evidence="8">
    <location>
        <position position="236"/>
    </location>
    <ligand>
        <name>Zn(2+)</name>
        <dbReference type="ChEBI" id="CHEBI:29105"/>
        <label>2</label>
    </ligand>
</feature>
<dbReference type="EMBL" id="HBUF01122397">
    <property type="protein sequence ID" value="CAG6642418.1"/>
    <property type="molecule type" value="Transcribed_RNA"/>
</dbReference>
<keyword evidence="3 8" id="KW-0479">Metal-binding</keyword>
<dbReference type="CDD" id="cd16857">
    <property type="entry name" value="ING_ING1_2"/>
    <property type="match status" value="1"/>
</dbReference>
<dbReference type="EMBL" id="HBUF01291935">
    <property type="protein sequence ID" value="CAG6689410.1"/>
    <property type="molecule type" value="Transcribed_RNA"/>
</dbReference>
<feature type="binding site" evidence="8">
    <location>
        <position position="241"/>
    </location>
    <ligand>
        <name>Zn(2+)</name>
        <dbReference type="ChEBI" id="CHEBI:29105"/>
        <label>2</label>
    </ligand>
</feature>
<dbReference type="InterPro" id="IPR013083">
    <property type="entry name" value="Znf_RING/FYVE/PHD"/>
</dbReference>
<dbReference type="GO" id="GO:0045893">
    <property type="term" value="P:positive regulation of DNA-templated transcription"/>
    <property type="evidence" value="ECO:0007669"/>
    <property type="project" value="TreeGrafter"/>
</dbReference>
<dbReference type="PANTHER" id="PTHR10333:SF89">
    <property type="entry name" value="INHIBITOR OF GROWTH PROTEIN"/>
    <property type="match status" value="1"/>
</dbReference>
<protein>
    <recommendedName>
        <fullName evidence="10">Inhibitor of growth protein</fullName>
    </recommendedName>
</protein>
<evidence type="ECO:0000256" key="4">
    <source>
        <dbReference type="ARBA" id="ARBA00022771"/>
    </source>
</evidence>
<feature type="site" description="Histone H3K4me3 binding" evidence="7">
    <location>
        <position position="222"/>
    </location>
</feature>
<dbReference type="EMBL" id="HBUF01655121">
    <property type="protein sequence ID" value="CAG6787626.1"/>
    <property type="molecule type" value="Transcribed_RNA"/>
</dbReference>
<dbReference type="PROSITE" id="PS01359">
    <property type="entry name" value="ZF_PHD_1"/>
    <property type="match status" value="1"/>
</dbReference>
<reference evidence="13" key="1">
    <citation type="submission" date="2021-05" db="EMBL/GenBank/DDBJ databases">
        <authorList>
            <person name="Alioto T."/>
            <person name="Alioto T."/>
            <person name="Gomez Garrido J."/>
        </authorList>
    </citation>
    <scope>NUCLEOTIDE SEQUENCE</scope>
</reference>
<evidence type="ECO:0000256" key="2">
    <source>
        <dbReference type="ARBA" id="ARBA00010210"/>
    </source>
</evidence>
<evidence type="ECO:0000256" key="7">
    <source>
        <dbReference type="PIRSR" id="PIRSR628651-50"/>
    </source>
</evidence>
<feature type="site" description="Histone H3K4me3 binding" evidence="7">
    <location>
        <position position="233"/>
    </location>
</feature>
<evidence type="ECO:0000256" key="1">
    <source>
        <dbReference type="ARBA" id="ARBA00004123"/>
    </source>
</evidence>
<dbReference type="Gene3D" id="3.30.40.10">
    <property type="entry name" value="Zinc/RING finger domain, C3HC4 (zinc finger)"/>
    <property type="match status" value="1"/>
</dbReference>
<comment type="similarity">
    <text evidence="2 10">Belongs to the ING family.</text>
</comment>
<dbReference type="EMBL" id="HBUF01122398">
    <property type="protein sequence ID" value="CAG6642419.1"/>
    <property type="molecule type" value="Transcribed_RNA"/>
</dbReference>
<dbReference type="GO" id="GO:0006325">
    <property type="term" value="P:chromatin organization"/>
    <property type="evidence" value="ECO:0007669"/>
    <property type="project" value="UniProtKB-KW"/>
</dbReference>
<feature type="compositionally biased region" description="Basic and acidic residues" evidence="11">
    <location>
        <begin position="120"/>
        <end position="136"/>
    </location>
</feature>
<evidence type="ECO:0000256" key="11">
    <source>
        <dbReference type="SAM" id="MobiDB-lite"/>
    </source>
</evidence>
<feature type="binding site" evidence="8">
    <location>
        <position position="250"/>
    </location>
    <ligand>
        <name>Zn(2+)</name>
        <dbReference type="ChEBI" id="CHEBI:29105"/>
        <label>1</label>
    </ligand>
</feature>
<evidence type="ECO:0000256" key="6">
    <source>
        <dbReference type="ARBA" id="ARBA00023242"/>
    </source>
</evidence>
<feature type="region of interest" description="Disordered" evidence="11">
    <location>
        <begin position="120"/>
        <end position="215"/>
    </location>
</feature>
<dbReference type="EMBL" id="HBUF01655120">
    <property type="protein sequence ID" value="CAG6787623.1"/>
    <property type="molecule type" value="Transcribed_RNA"/>
</dbReference>
<comment type="subcellular location">
    <subcellularLocation>
        <location evidence="1 10">Nucleus</location>
    </subcellularLocation>
</comment>
<dbReference type="CDD" id="cd15584">
    <property type="entry name" value="PHD_ING1_2"/>
    <property type="match status" value="1"/>
</dbReference>
<dbReference type="SMART" id="SM01408">
    <property type="entry name" value="ING"/>
    <property type="match status" value="1"/>
</dbReference>
<dbReference type="EMBL" id="HBUF01353642">
    <property type="protein sequence ID" value="CAG6715840.1"/>
    <property type="molecule type" value="Transcribed_RNA"/>
</dbReference>
<evidence type="ECO:0000256" key="8">
    <source>
        <dbReference type="PIRSR" id="PIRSR628651-51"/>
    </source>
</evidence>